<comment type="caution">
    <text evidence="2">The sequence shown here is derived from an EMBL/GenBank/DDBJ whole genome shotgun (WGS) entry which is preliminary data.</text>
</comment>
<evidence type="ECO:0000313" key="2">
    <source>
        <dbReference type="EMBL" id="GAA1744016.1"/>
    </source>
</evidence>
<sequence>MLRQSVLLVTFAVASAVTQAGCTQESDGGSATPDVVAQPDGATTTLPAVPDLPGAQGAVTDATFEDCEADAGPQSVRATLKNSTGQEVRYVVSVSWIDDTATEMARGVAEVDGVGSGRTVEVEVEADVPEGAISCTFSVLRAPDA</sequence>
<accession>A0ABP4W0M7</accession>
<proteinExistence type="predicted"/>
<evidence type="ECO:0008006" key="4">
    <source>
        <dbReference type="Google" id="ProtNLM"/>
    </source>
</evidence>
<feature type="chain" id="PRO_5047121723" description="Ig-like domain-containing protein" evidence="1">
    <location>
        <begin position="21"/>
        <end position="145"/>
    </location>
</feature>
<evidence type="ECO:0000313" key="3">
    <source>
        <dbReference type="Proteomes" id="UP001501057"/>
    </source>
</evidence>
<reference evidence="3" key="1">
    <citation type="journal article" date="2019" name="Int. J. Syst. Evol. Microbiol.">
        <title>The Global Catalogue of Microorganisms (GCM) 10K type strain sequencing project: providing services to taxonomists for standard genome sequencing and annotation.</title>
        <authorList>
            <consortium name="The Broad Institute Genomics Platform"/>
            <consortium name="The Broad Institute Genome Sequencing Center for Infectious Disease"/>
            <person name="Wu L."/>
            <person name="Ma J."/>
        </authorList>
    </citation>
    <scope>NUCLEOTIDE SEQUENCE [LARGE SCALE GENOMIC DNA]</scope>
    <source>
        <strain evidence="3">JCM 13518</strain>
    </source>
</reference>
<keyword evidence="3" id="KW-1185">Reference proteome</keyword>
<dbReference type="RefSeq" id="WP_344202119.1">
    <property type="nucleotide sequence ID" value="NZ_BAAAME010000004.1"/>
</dbReference>
<keyword evidence="1" id="KW-0732">Signal</keyword>
<dbReference type="Proteomes" id="UP001501057">
    <property type="component" value="Unassembled WGS sequence"/>
</dbReference>
<protein>
    <recommendedName>
        <fullName evidence="4">Ig-like domain-containing protein</fullName>
    </recommendedName>
</protein>
<dbReference type="EMBL" id="BAAAME010000004">
    <property type="protein sequence ID" value="GAA1744016.1"/>
    <property type="molecule type" value="Genomic_DNA"/>
</dbReference>
<organism evidence="2 3">
    <name type="scientific">Aeromicrobium alkaliterrae</name>
    <dbReference type="NCBI Taxonomy" id="302168"/>
    <lineage>
        <taxon>Bacteria</taxon>
        <taxon>Bacillati</taxon>
        <taxon>Actinomycetota</taxon>
        <taxon>Actinomycetes</taxon>
        <taxon>Propionibacteriales</taxon>
        <taxon>Nocardioidaceae</taxon>
        <taxon>Aeromicrobium</taxon>
    </lineage>
</organism>
<name>A0ABP4W0M7_9ACTN</name>
<feature type="signal peptide" evidence="1">
    <location>
        <begin position="1"/>
        <end position="20"/>
    </location>
</feature>
<gene>
    <name evidence="2" type="ORF">GCM10009710_25070</name>
</gene>
<evidence type="ECO:0000256" key="1">
    <source>
        <dbReference type="SAM" id="SignalP"/>
    </source>
</evidence>